<dbReference type="EMBL" id="CP051487">
    <property type="protein sequence ID" value="QJC82614.1"/>
    <property type="molecule type" value="Genomic_DNA"/>
</dbReference>
<dbReference type="InterPro" id="IPR010260">
    <property type="entry name" value="AlpA"/>
</dbReference>
<dbReference type="KEGG" id="pum:HGP31_27815"/>
<evidence type="ECO:0000313" key="2">
    <source>
        <dbReference type="Proteomes" id="UP000501367"/>
    </source>
</evidence>
<dbReference type="AlphaFoldDB" id="A0AAE7A3A7"/>
<gene>
    <name evidence="1" type="ORF">HGP31_27815</name>
</gene>
<name>A0AAE7A3A7_9PSED</name>
<evidence type="ECO:0000313" key="1">
    <source>
        <dbReference type="EMBL" id="QJC82614.1"/>
    </source>
</evidence>
<dbReference type="PANTHER" id="PTHR36154">
    <property type="entry name" value="DNA-BINDING TRANSCRIPTIONAL ACTIVATOR ALPA"/>
    <property type="match status" value="1"/>
</dbReference>
<accession>A0AAE7A3A7</accession>
<proteinExistence type="predicted"/>
<dbReference type="Gene3D" id="1.10.238.160">
    <property type="match status" value="1"/>
</dbReference>
<dbReference type="GeneID" id="72197442"/>
<organism evidence="1 2">
    <name type="scientific">Pseudomonas umsongensis</name>
    <dbReference type="NCBI Taxonomy" id="198618"/>
    <lineage>
        <taxon>Bacteria</taxon>
        <taxon>Pseudomonadati</taxon>
        <taxon>Pseudomonadota</taxon>
        <taxon>Gammaproteobacteria</taxon>
        <taxon>Pseudomonadales</taxon>
        <taxon>Pseudomonadaceae</taxon>
        <taxon>Pseudomonas</taxon>
    </lineage>
</organism>
<dbReference type="RefSeq" id="WP_168759236.1">
    <property type="nucleotide sequence ID" value="NZ_CP051487.1"/>
</dbReference>
<dbReference type="PANTHER" id="PTHR36154:SF1">
    <property type="entry name" value="DNA-BINDING TRANSCRIPTIONAL ACTIVATOR ALPA"/>
    <property type="match status" value="1"/>
</dbReference>
<sequence length="80" mass="9119">MPQPRRVSQNRRILRLPDVESCVGFKRAHIYSLMGQGLFPQSVRLGPRAVGWDSLAIDEWVEDRISGEPSRRSDTKGDLQ</sequence>
<dbReference type="InterPro" id="IPR052931">
    <property type="entry name" value="Prophage_regulatory_activator"/>
</dbReference>
<dbReference type="Pfam" id="PF05930">
    <property type="entry name" value="Phage_AlpA"/>
    <property type="match status" value="1"/>
</dbReference>
<reference evidence="1 2" key="1">
    <citation type="submission" date="2020-04" db="EMBL/GenBank/DDBJ databases">
        <authorList>
            <person name="Yao Y."/>
            <person name="He Z."/>
        </authorList>
    </citation>
    <scope>NUCLEOTIDE SEQUENCE [LARGE SCALE GENOMIC DNA]</scope>
    <source>
        <strain evidence="1 2">CY-1</strain>
    </source>
</reference>
<protein>
    <submittedName>
        <fullName evidence="1">AlpA family phage regulatory protein</fullName>
    </submittedName>
</protein>
<dbReference type="Proteomes" id="UP000501367">
    <property type="component" value="Chromosome"/>
</dbReference>